<dbReference type="Proteomes" id="UP000254291">
    <property type="component" value="Unassembled WGS sequence"/>
</dbReference>
<feature type="signal peptide" evidence="1">
    <location>
        <begin position="1"/>
        <end position="30"/>
    </location>
</feature>
<evidence type="ECO:0000313" key="3">
    <source>
        <dbReference type="Proteomes" id="UP000254291"/>
    </source>
</evidence>
<accession>A0A378SM64</accession>
<evidence type="ECO:0000313" key="2">
    <source>
        <dbReference type="EMBL" id="STZ43889.1"/>
    </source>
</evidence>
<feature type="chain" id="PRO_5016656726" evidence="1">
    <location>
        <begin position="31"/>
        <end position="167"/>
    </location>
</feature>
<dbReference type="OMA" id="FYTSEFV"/>
<proteinExistence type="predicted"/>
<protein>
    <submittedName>
        <fullName evidence="2">Putative secreted protein</fullName>
    </submittedName>
</protein>
<dbReference type="AlphaFoldDB" id="A0A378SM64"/>
<dbReference type="RefSeq" id="WP_011894135.1">
    <property type="nucleotide sequence ID" value="NZ_JACKST010000082.1"/>
</dbReference>
<reference evidence="2 3" key="1">
    <citation type="submission" date="2018-06" db="EMBL/GenBank/DDBJ databases">
        <authorList>
            <consortium name="Pathogen Informatics"/>
            <person name="Doyle S."/>
        </authorList>
    </citation>
    <scope>NUCLEOTIDE SEQUENCE [LARGE SCALE GENOMIC DNA]</scope>
    <source>
        <strain evidence="2 3">NCTC10742</strain>
    </source>
</reference>
<sequence length="167" mass="17356">MRRTARTAAAFLAAVCGPALCISTPGTATAAPGAAGPEILPFTQTWRRCDHSKFDYIGGGYYGRPNAAVRVEGGEVVADLQFATGVPNTPYDVRLIQVPRSSAQTCNPGDPGVAATTMFTDGAGGGSVTVRAPIAPGATGAWLSMTRPNPLTQTPLEFYTSTLVFEF</sequence>
<keyword evidence="1" id="KW-0732">Signal</keyword>
<organism evidence="2 3">
    <name type="scientific">Mycolicibacterium gilvum</name>
    <dbReference type="NCBI Taxonomy" id="1804"/>
    <lineage>
        <taxon>Bacteria</taxon>
        <taxon>Bacillati</taxon>
        <taxon>Actinomycetota</taxon>
        <taxon>Actinomycetes</taxon>
        <taxon>Mycobacteriales</taxon>
        <taxon>Mycobacteriaceae</taxon>
        <taxon>Mycolicibacterium</taxon>
    </lineage>
</organism>
<name>A0A378SM64_9MYCO</name>
<evidence type="ECO:0000256" key="1">
    <source>
        <dbReference type="SAM" id="SignalP"/>
    </source>
</evidence>
<gene>
    <name evidence="2" type="ORF">NCTC10742_03119</name>
</gene>
<dbReference type="EMBL" id="UGQM01000001">
    <property type="protein sequence ID" value="STZ43889.1"/>
    <property type="molecule type" value="Genomic_DNA"/>
</dbReference>